<evidence type="ECO:0000256" key="3">
    <source>
        <dbReference type="ARBA" id="ARBA00022833"/>
    </source>
</evidence>
<dbReference type="AlphaFoldDB" id="A0A443Q349"/>
<organism evidence="7 8">
    <name type="scientific">Cinnamomum micranthum f. kanehirae</name>
    <dbReference type="NCBI Taxonomy" id="337451"/>
    <lineage>
        <taxon>Eukaryota</taxon>
        <taxon>Viridiplantae</taxon>
        <taxon>Streptophyta</taxon>
        <taxon>Embryophyta</taxon>
        <taxon>Tracheophyta</taxon>
        <taxon>Spermatophyta</taxon>
        <taxon>Magnoliopsida</taxon>
        <taxon>Magnoliidae</taxon>
        <taxon>Laurales</taxon>
        <taxon>Lauraceae</taxon>
        <taxon>Cinnamomum</taxon>
    </lineage>
</organism>
<name>A0A443Q349_9MAGN</name>
<comment type="caution">
    <text evidence="7">The sequence shown here is derived from an EMBL/GenBank/DDBJ whole genome shotgun (WGS) entry which is preliminary data.</text>
</comment>
<dbReference type="PANTHER" id="PTHR46214:SF8">
    <property type="entry name" value="RING_FYVE_PHD ZINC FINGER SUPERFAMILY PROTEIN"/>
    <property type="match status" value="1"/>
</dbReference>
<feature type="region of interest" description="Disordered" evidence="4">
    <location>
        <begin position="1"/>
        <end position="48"/>
    </location>
</feature>
<evidence type="ECO:0000256" key="5">
    <source>
        <dbReference type="SAM" id="Phobius"/>
    </source>
</evidence>
<evidence type="ECO:0000313" key="8">
    <source>
        <dbReference type="Proteomes" id="UP000283530"/>
    </source>
</evidence>
<keyword evidence="8" id="KW-1185">Reference proteome</keyword>
<dbReference type="SMART" id="SM00744">
    <property type="entry name" value="RINGv"/>
    <property type="match status" value="1"/>
</dbReference>
<sequence length="404" mass="43676">MCSERSEDEMNNEIHTREDTREESSDLVAAETAGSGNSSSAATSTSETVIEIRSIESRCCTGKDLDLAEVRENSSASDAVGNEKSSFSDSLEPLDEIQCVESICSAEKDEDLVDIGGNSLNPVASERTMSEKSSIPVISETVTGKDLDLNKVGDNSSDQAASNAAGNENSSNSVCSETLYEIRCADRGCFGGKGNDLGGCSGNSSNSVALETVIDVRCTETECNANKNRVSKAKTDVLEGKKIAVDKMKADVPDLLRGNCEGALESGRWDGEKVCRICHLSSDRGLNASDMIQLGCDCKDELGTAHRHCAETWFKLKGNRWCEICGESAKNITGVGDSRFMEMWNNRMIAGIGSSSLSERGRYPRCQPFGNFLLACLVIAFILPWFFRVPQPYVTALKKEEGEH</sequence>
<dbReference type="Gene3D" id="3.30.40.10">
    <property type="entry name" value="Zinc/RING finger domain, C3HC4 (zinc finger)"/>
    <property type="match status" value="1"/>
</dbReference>
<evidence type="ECO:0000256" key="2">
    <source>
        <dbReference type="ARBA" id="ARBA00022771"/>
    </source>
</evidence>
<accession>A0A443Q349</accession>
<feature type="compositionally biased region" description="Acidic residues" evidence="4">
    <location>
        <begin position="1"/>
        <end position="11"/>
    </location>
</feature>
<dbReference type="InterPro" id="IPR011016">
    <property type="entry name" value="Znf_RING-CH"/>
</dbReference>
<reference evidence="7 8" key="1">
    <citation type="journal article" date="2019" name="Nat. Plants">
        <title>Stout camphor tree genome fills gaps in understanding of flowering plant genome evolution.</title>
        <authorList>
            <person name="Chaw S.M."/>
            <person name="Liu Y.C."/>
            <person name="Wu Y.W."/>
            <person name="Wang H.Y."/>
            <person name="Lin C.I."/>
            <person name="Wu C.S."/>
            <person name="Ke H.M."/>
            <person name="Chang L.Y."/>
            <person name="Hsu C.Y."/>
            <person name="Yang H.T."/>
            <person name="Sudianto E."/>
            <person name="Hsu M.H."/>
            <person name="Wu K.P."/>
            <person name="Wang L.N."/>
            <person name="Leebens-Mack J.H."/>
            <person name="Tsai I.J."/>
        </authorList>
    </citation>
    <scope>NUCLEOTIDE SEQUENCE [LARGE SCALE GENOMIC DNA]</scope>
    <source>
        <strain evidence="8">cv. Chaw 1501</strain>
        <tissue evidence="7">Young leaves</tissue>
    </source>
</reference>
<feature type="transmembrane region" description="Helical" evidence="5">
    <location>
        <begin position="369"/>
        <end position="387"/>
    </location>
</feature>
<dbReference type="InterPro" id="IPR013083">
    <property type="entry name" value="Znf_RING/FYVE/PHD"/>
</dbReference>
<dbReference type="PROSITE" id="PS51292">
    <property type="entry name" value="ZF_RING_CH"/>
    <property type="match status" value="1"/>
</dbReference>
<dbReference type="GO" id="GO:0008270">
    <property type="term" value="F:zinc ion binding"/>
    <property type="evidence" value="ECO:0007669"/>
    <property type="project" value="UniProtKB-KW"/>
</dbReference>
<dbReference type="Proteomes" id="UP000283530">
    <property type="component" value="Unassembled WGS sequence"/>
</dbReference>
<gene>
    <name evidence="7" type="ORF">CKAN_02688000</name>
</gene>
<feature type="region of interest" description="Disordered" evidence="4">
    <location>
        <begin position="148"/>
        <end position="172"/>
    </location>
</feature>
<dbReference type="PANTHER" id="PTHR46214">
    <property type="entry name" value="ZINC FINGER, RING-CH-TYPE"/>
    <property type="match status" value="1"/>
</dbReference>
<dbReference type="STRING" id="337451.A0A443Q349"/>
<dbReference type="OrthoDB" id="1734943at2759"/>
<evidence type="ECO:0000313" key="7">
    <source>
        <dbReference type="EMBL" id="RWR97446.1"/>
    </source>
</evidence>
<keyword evidence="2" id="KW-0863">Zinc-finger</keyword>
<evidence type="ECO:0000259" key="6">
    <source>
        <dbReference type="PROSITE" id="PS51292"/>
    </source>
</evidence>
<keyword evidence="1" id="KW-0479">Metal-binding</keyword>
<keyword evidence="5" id="KW-0812">Transmembrane</keyword>
<proteinExistence type="predicted"/>
<dbReference type="Pfam" id="PF12906">
    <property type="entry name" value="RINGv"/>
    <property type="match status" value="1"/>
</dbReference>
<feature type="compositionally biased region" description="Basic and acidic residues" evidence="4">
    <location>
        <begin position="12"/>
        <end position="24"/>
    </location>
</feature>
<feature type="domain" description="RING-CH-type" evidence="6">
    <location>
        <begin position="267"/>
        <end position="332"/>
    </location>
</feature>
<evidence type="ECO:0000256" key="1">
    <source>
        <dbReference type="ARBA" id="ARBA00022723"/>
    </source>
</evidence>
<protein>
    <submittedName>
        <fullName evidence="7">Zinc finger protein</fullName>
    </submittedName>
</protein>
<keyword evidence="5" id="KW-1133">Transmembrane helix</keyword>
<keyword evidence="5" id="KW-0472">Membrane</keyword>
<keyword evidence="3" id="KW-0862">Zinc</keyword>
<dbReference type="EMBL" id="QPKB01000013">
    <property type="protein sequence ID" value="RWR97446.1"/>
    <property type="molecule type" value="Genomic_DNA"/>
</dbReference>
<feature type="compositionally biased region" description="Low complexity" evidence="4">
    <location>
        <begin position="153"/>
        <end position="172"/>
    </location>
</feature>
<evidence type="ECO:0000256" key="4">
    <source>
        <dbReference type="SAM" id="MobiDB-lite"/>
    </source>
</evidence>
<feature type="compositionally biased region" description="Low complexity" evidence="4">
    <location>
        <begin position="29"/>
        <end position="48"/>
    </location>
</feature>
<dbReference type="SUPFAM" id="SSF57850">
    <property type="entry name" value="RING/U-box"/>
    <property type="match status" value="1"/>
</dbReference>